<accession>A0A4S8IXA4</accession>
<organism evidence="1 2">
    <name type="scientific">Musa balbisiana</name>
    <name type="common">Banana</name>
    <dbReference type="NCBI Taxonomy" id="52838"/>
    <lineage>
        <taxon>Eukaryota</taxon>
        <taxon>Viridiplantae</taxon>
        <taxon>Streptophyta</taxon>
        <taxon>Embryophyta</taxon>
        <taxon>Tracheophyta</taxon>
        <taxon>Spermatophyta</taxon>
        <taxon>Magnoliopsida</taxon>
        <taxon>Liliopsida</taxon>
        <taxon>Zingiberales</taxon>
        <taxon>Musaceae</taxon>
        <taxon>Musa</taxon>
    </lineage>
</organism>
<keyword evidence="2" id="KW-1185">Reference proteome</keyword>
<gene>
    <name evidence="1" type="ORF">C4D60_Mb10t09770</name>
</gene>
<dbReference type="EMBL" id="PYDT01000008">
    <property type="protein sequence ID" value="THU52994.1"/>
    <property type="molecule type" value="Genomic_DNA"/>
</dbReference>
<protein>
    <submittedName>
        <fullName evidence="1">Uncharacterized protein</fullName>
    </submittedName>
</protein>
<evidence type="ECO:0000313" key="1">
    <source>
        <dbReference type="EMBL" id="THU52994.1"/>
    </source>
</evidence>
<name>A0A4S8IXA4_MUSBA</name>
<proteinExistence type="predicted"/>
<dbReference type="Proteomes" id="UP000317650">
    <property type="component" value="Chromosome 10"/>
</dbReference>
<comment type="caution">
    <text evidence="1">The sequence shown here is derived from an EMBL/GenBank/DDBJ whole genome shotgun (WGS) entry which is preliminary data.</text>
</comment>
<reference evidence="1 2" key="1">
    <citation type="journal article" date="2019" name="Nat. Plants">
        <title>Genome sequencing of Musa balbisiana reveals subgenome evolution and function divergence in polyploid bananas.</title>
        <authorList>
            <person name="Yao X."/>
        </authorList>
    </citation>
    <scope>NUCLEOTIDE SEQUENCE [LARGE SCALE GENOMIC DNA]</scope>
    <source>
        <strain evidence="2">cv. DH-PKW</strain>
        <tissue evidence="1">Leaves</tissue>
    </source>
</reference>
<evidence type="ECO:0000313" key="2">
    <source>
        <dbReference type="Proteomes" id="UP000317650"/>
    </source>
</evidence>
<sequence>MDLVMACTCVTLQASPTRMIAAHRDRGAVREMRKGPVGNRNEKRMAFVGEKGFKKQGRER</sequence>
<dbReference type="AlphaFoldDB" id="A0A4S8IXA4"/>